<dbReference type="RefSeq" id="WP_220207887.1">
    <property type="nucleotide sequence ID" value="NZ_BNJK01000001.1"/>
</dbReference>
<feature type="region of interest" description="Disordered" evidence="1">
    <location>
        <begin position="1"/>
        <end position="50"/>
    </location>
</feature>
<feature type="compositionally biased region" description="Pro residues" evidence="1">
    <location>
        <begin position="1"/>
        <end position="11"/>
    </location>
</feature>
<name>A0A8J3N7M3_9CHLR</name>
<gene>
    <name evidence="3" type="ORF">KSF_073700</name>
</gene>
<keyword evidence="2" id="KW-1133">Transmembrane helix</keyword>
<sequence>MGYDPNQPPYGTPNQPSYGVPNQPPYGVPPQTPPPYGIPNQPPYGGVPPYAQPPAQKRSLKWLWITLGIVVGIFVLACGGLAVLGGTLLGGPSSAADSYYKAIESQDYNTAYSYMKVDTFTVGGQTLQANATVFSQIGNALDKERGKVTKHSITSVNTDNDNSTVKVEVTRNGAPYTVTLELTKIGSDWKITKLDNV</sequence>
<evidence type="ECO:0008006" key="5">
    <source>
        <dbReference type="Google" id="ProtNLM"/>
    </source>
</evidence>
<dbReference type="Gene3D" id="3.10.450.50">
    <property type="match status" value="1"/>
</dbReference>
<evidence type="ECO:0000256" key="2">
    <source>
        <dbReference type="SAM" id="Phobius"/>
    </source>
</evidence>
<organism evidence="3 4">
    <name type="scientific">Reticulibacter mediterranei</name>
    <dbReference type="NCBI Taxonomy" id="2778369"/>
    <lineage>
        <taxon>Bacteria</taxon>
        <taxon>Bacillati</taxon>
        <taxon>Chloroflexota</taxon>
        <taxon>Ktedonobacteria</taxon>
        <taxon>Ktedonobacterales</taxon>
        <taxon>Reticulibacteraceae</taxon>
        <taxon>Reticulibacter</taxon>
    </lineage>
</organism>
<comment type="caution">
    <text evidence="3">The sequence shown here is derived from an EMBL/GenBank/DDBJ whole genome shotgun (WGS) entry which is preliminary data.</text>
</comment>
<dbReference type="EMBL" id="BNJK01000001">
    <property type="protein sequence ID" value="GHO97322.1"/>
    <property type="molecule type" value="Genomic_DNA"/>
</dbReference>
<dbReference type="AlphaFoldDB" id="A0A8J3N7M3"/>
<dbReference type="Proteomes" id="UP000597444">
    <property type="component" value="Unassembled WGS sequence"/>
</dbReference>
<evidence type="ECO:0000256" key="1">
    <source>
        <dbReference type="SAM" id="MobiDB-lite"/>
    </source>
</evidence>
<keyword evidence="2" id="KW-0812">Transmembrane</keyword>
<keyword evidence="2" id="KW-0472">Membrane</keyword>
<protein>
    <recommendedName>
        <fullName evidence="5">DUF4878 domain-containing protein</fullName>
    </recommendedName>
</protein>
<proteinExistence type="predicted"/>
<feature type="compositionally biased region" description="Pro residues" evidence="1">
    <location>
        <begin position="22"/>
        <end position="50"/>
    </location>
</feature>
<evidence type="ECO:0000313" key="4">
    <source>
        <dbReference type="Proteomes" id="UP000597444"/>
    </source>
</evidence>
<reference evidence="3" key="1">
    <citation type="submission" date="2020-10" db="EMBL/GenBank/DDBJ databases">
        <title>Taxonomic study of unclassified bacteria belonging to the class Ktedonobacteria.</title>
        <authorList>
            <person name="Yabe S."/>
            <person name="Wang C.M."/>
            <person name="Zheng Y."/>
            <person name="Sakai Y."/>
            <person name="Cavaletti L."/>
            <person name="Monciardini P."/>
            <person name="Donadio S."/>
        </authorList>
    </citation>
    <scope>NUCLEOTIDE SEQUENCE</scope>
    <source>
        <strain evidence="3">ID150040</strain>
    </source>
</reference>
<feature type="transmembrane region" description="Helical" evidence="2">
    <location>
        <begin position="62"/>
        <end position="84"/>
    </location>
</feature>
<keyword evidence="4" id="KW-1185">Reference proteome</keyword>
<accession>A0A8J3N7M3</accession>
<evidence type="ECO:0000313" key="3">
    <source>
        <dbReference type="EMBL" id="GHO97322.1"/>
    </source>
</evidence>